<organism evidence="3">
    <name type="scientific">marine sediment metagenome</name>
    <dbReference type="NCBI Taxonomy" id="412755"/>
    <lineage>
        <taxon>unclassified sequences</taxon>
        <taxon>metagenomes</taxon>
        <taxon>ecological metagenomes</taxon>
    </lineage>
</organism>
<dbReference type="InterPro" id="IPR041698">
    <property type="entry name" value="Methyltransf_25"/>
</dbReference>
<sequence>MNEAEILNGKKAIEERYGPWTAHNFSLGKDIFTMKTEVAGDEVKLRRVAQIVSDVSNRPVGDLHILDLACLEGMYSIEFAQQGARVCAIEGRKANIEKARFAAQILSLSNVDFYQDDVRNLSEEKYGSFDVVLCLGILYHLNAPDLFSFLEKVFNVCRSFVVIDTHISLYPEESFQYNGRLYWGKTVLEHPPNTTVEEKQKKLWASLDNPTSVYLTHPSLCCLLTHVGFTSVYECHIPEEPEKPENRVTFLAIKGKNENLATCPQLQKNYAREFKEAFPQDNRKKVPSVRPGWRILGMLLPHRLKDLLKRILFSV</sequence>
<dbReference type="PANTHER" id="PTHR43861">
    <property type="entry name" value="TRANS-ACONITATE 2-METHYLTRANSFERASE-RELATED"/>
    <property type="match status" value="1"/>
</dbReference>
<evidence type="ECO:0000256" key="1">
    <source>
        <dbReference type="ARBA" id="ARBA00022679"/>
    </source>
</evidence>
<keyword evidence="1" id="KW-0808">Transferase</keyword>
<reference evidence="3" key="1">
    <citation type="journal article" date="2015" name="Nature">
        <title>Complex archaea that bridge the gap between prokaryotes and eukaryotes.</title>
        <authorList>
            <person name="Spang A."/>
            <person name="Saw J.H."/>
            <person name="Jorgensen S.L."/>
            <person name="Zaremba-Niedzwiedzka K."/>
            <person name="Martijn J."/>
            <person name="Lind A.E."/>
            <person name="van Eijk R."/>
            <person name="Schleper C."/>
            <person name="Guy L."/>
            <person name="Ettema T.J."/>
        </authorList>
    </citation>
    <scope>NUCLEOTIDE SEQUENCE</scope>
</reference>
<dbReference type="SUPFAM" id="SSF53335">
    <property type="entry name" value="S-adenosyl-L-methionine-dependent methyltransferases"/>
    <property type="match status" value="1"/>
</dbReference>
<dbReference type="Gene3D" id="3.40.50.150">
    <property type="entry name" value="Vaccinia Virus protein VP39"/>
    <property type="match status" value="1"/>
</dbReference>
<dbReference type="InterPro" id="IPR029063">
    <property type="entry name" value="SAM-dependent_MTases_sf"/>
</dbReference>
<dbReference type="CDD" id="cd02440">
    <property type="entry name" value="AdoMet_MTases"/>
    <property type="match status" value="1"/>
</dbReference>
<accession>A0A0F9KUV4</accession>
<evidence type="ECO:0000313" key="3">
    <source>
        <dbReference type="EMBL" id="KKM85508.1"/>
    </source>
</evidence>
<dbReference type="AlphaFoldDB" id="A0A0F9KUV4"/>
<name>A0A0F9KUV4_9ZZZZ</name>
<protein>
    <recommendedName>
        <fullName evidence="2">Methyltransferase domain-containing protein</fullName>
    </recommendedName>
</protein>
<proteinExistence type="predicted"/>
<feature type="domain" description="Methyltransferase" evidence="2">
    <location>
        <begin position="65"/>
        <end position="158"/>
    </location>
</feature>
<dbReference type="Pfam" id="PF13649">
    <property type="entry name" value="Methyltransf_25"/>
    <property type="match status" value="1"/>
</dbReference>
<dbReference type="GO" id="GO:0016740">
    <property type="term" value="F:transferase activity"/>
    <property type="evidence" value="ECO:0007669"/>
    <property type="project" value="UniProtKB-KW"/>
</dbReference>
<dbReference type="EMBL" id="LAZR01007398">
    <property type="protein sequence ID" value="KKM85508.1"/>
    <property type="molecule type" value="Genomic_DNA"/>
</dbReference>
<gene>
    <name evidence="3" type="ORF">LCGC14_1288320</name>
</gene>
<comment type="caution">
    <text evidence="3">The sequence shown here is derived from an EMBL/GenBank/DDBJ whole genome shotgun (WGS) entry which is preliminary data.</text>
</comment>
<evidence type="ECO:0000259" key="2">
    <source>
        <dbReference type="Pfam" id="PF13649"/>
    </source>
</evidence>